<name>A0A0B7C035_9EUPU</name>
<accession>A0A0B7C035</accession>
<organism evidence="1">
    <name type="scientific">Arion vulgaris</name>
    <dbReference type="NCBI Taxonomy" id="1028688"/>
    <lineage>
        <taxon>Eukaryota</taxon>
        <taxon>Metazoa</taxon>
        <taxon>Spiralia</taxon>
        <taxon>Lophotrochozoa</taxon>
        <taxon>Mollusca</taxon>
        <taxon>Gastropoda</taxon>
        <taxon>Heterobranchia</taxon>
        <taxon>Euthyneura</taxon>
        <taxon>Panpulmonata</taxon>
        <taxon>Eupulmonata</taxon>
        <taxon>Stylommatophora</taxon>
        <taxon>Helicina</taxon>
        <taxon>Arionoidea</taxon>
        <taxon>Arionidae</taxon>
        <taxon>Arion</taxon>
    </lineage>
</organism>
<proteinExistence type="predicted"/>
<gene>
    <name evidence="1" type="primary">ORF219057</name>
</gene>
<reference evidence="1" key="1">
    <citation type="submission" date="2014-12" db="EMBL/GenBank/DDBJ databases">
        <title>Insight into the proteome of Arion vulgaris.</title>
        <authorList>
            <person name="Aradska J."/>
            <person name="Bulat T."/>
            <person name="Smidak R."/>
            <person name="Sarate P."/>
            <person name="Gangsoo J."/>
            <person name="Sialana F."/>
            <person name="Bilban M."/>
            <person name="Lubec G."/>
        </authorList>
    </citation>
    <scope>NUCLEOTIDE SEQUENCE</scope>
    <source>
        <tissue evidence="1">Skin</tissue>
    </source>
</reference>
<protein>
    <submittedName>
        <fullName evidence="1">Uncharacterized protein</fullName>
    </submittedName>
</protein>
<sequence>MGLMKMFLVTDFQVLMMVSVMLYSHVRKLALGFLKNKLLILFLHPCKNEVKTEACDIDCSEKLDC</sequence>
<dbReference type="AlphaFoldDB" id="A0A0B7C035"/>
<feature type="non-terminal residue" evidence="1">
    <location>
        <position position="65"/>
    </location>
</feature>
<evidence type="ECO:0000313" key="1">
    <source>
        <dbReference type="EMBL" id="CEK98568.1"/>
    </source>
</evidence>
<dbReference type="EMBL" id="HACG01051697">
    <property type="protein sequence ID" value="CEK98568.1"/>
    <property type="molecule type" value="Transcribed_RNA"/>
</dbReference>